<dbReference type="AlphaFoldDB" id="A0A368YAL0"/>
<dbReference type="Proteomes" id="UP000252585">
    <property type="component" value="Unassembled WGS sequence"/>
</dbReference>
<dbReference type="InterPro" id="IPR015946">
    <property type="entry name" value="KH_dom-like_a/b"/>
</dbReference>
<dbReference type="RefSeq" id="WP_114351188.1">
    <property type="nucleotide sequence ID" value="NZ_QPJJ01000001.1"/>
</dbReference>
<dbReference type="EMBL" id="QPJJ01000001">
    <property type="protein sequence ID" value="RCW77242.1"/>
    <property type="molecule type" value="Genomic_DNA"/>
</dbReference>
<dbReference type="PANTHER" id="PTHR35368">
    <property type="entry name" value="HYDROPEROXIDE REDUCTASE"/>
    <property type="match status" value="1"/>
</dbReference>
<accession>A0A368YAL0</accession>
<reference evidence="1 2" key="1">
    <citation type="submission" date="2018-07" db="EMBL/GenBank/DDBJ databases">
        <title>Genomic Encyclopedia of Type Strains, Phase IV (KMG-IV): sequencing the most valuable type-strain genomes for metagenomic binning, comparative biology and taxonomic classification.</title>
        <authorList>
            <person name="Goeker M."/>
        </authorList>
    </citation>
    <scope>NUCLEOTIDE SEQUENCE [LARGE SCALE GENOMIC DNA]</scope>
    <source>
        <strain evidence="1 2">DSM 27696</strain>
    </source>
</reference>
<name>A0A368YAL0_9BACI</name>
<dbReference type="Pfam" id="PF02566">
    <property type="entry name" value="OsmC"/>
    <property type="match status" value="1"/>
</dbReference>
<sequence length="156" mass="17643">MTEQNKYLRSVETKSTRTNNLQNKTQVREFNFTIDEPEKLGGTNLAPTPMEYILGSLSGCLMIVIEMVANEKEISIENLEVSAHGEIDKRGLKGTADVSPYFQTAQLDIVLNLADKERNLTDLIEEVTRRCPAYNLFKDTSCEIKLNWKINEEVAG</sequence>
<organism evidence="1 2">
    <name type="scientific">Saliterribacillus persicus</name>
    <dbReference type="NCBI Taxonomy" id="930114"/>
    <lineage>
        <taxon>Bacteria</taxon>
        <taxon>Bacillati</taxon>
        <taxon>Bacillota</taxon>
        <taxon>Bacilli</taxon>
        <taxon>Bacillales</taxon>
        <taxon>Bacillaceae</taxon>
        <taxon>Saliterribacillus</taxon>
    </lineage>
</organism>
<comment type="caution">
    <text evidence="1">The sequence shown here is derived from an EMBL/GenBank/DDBJ whole genome shotgun (WGS) entry which is preliminary data.</text>
</comment>
<dbReference type="SUPFAM" id="SSF82784">
    <property type="entry name" value="OsmC-like"/>
    <property type="match status" value="1"/>
</dbReference>
<dbReference type="InterPro" id="IPR003718">
    <property type="entry name" value="OsmC/Ohr_fam"/>
</dbReference>
<proteinExistence type="predicted"/>
<keyword evidence="2" id="KW-1185">Reference proteome</keyword>
<evidence type="ECO:0000313" key="2">
    <source>
        <dbReference type="Proteomes" id="UP000252585"/>
    </source>
</evidence>
<dbReference type="PANTHER" id="PTHR35368:SF1">
    <property type="entry name" value="HYDROPEROXIDE REDUCTASE"/>
    <property type="match status" value="1"/>
</dbReference>
<dbReference type="InterPro" id="IPR036102">
    <property type="entry name" value="OsmC/Ohrsf"/>
</dbReference>
<evidence type="ECO:0000313" key="1">
    <source>
        <dbReference type="EMBL" id="RCW77242.1"/>
    </source>
</evidence>
<dbReference type="Gene3D" id="3.30.300.20">
    <property type="match status" value="1"/>
</dbReference>
<protein>
    <submittedName>
        <fullName evidence="1">Putative OsmC-like protein</fullName>
    </submittedName>
</protein>
<gene>
    <name evidence="1" type="ORF">DFR57_101111</name>
</gene>
<dbReference type="OrthoDB" id="1433018at2"/>
<dbReference type="InterPro" id="IPR052924">
    <property type="entry name" value="OsmC/Ohr_hydroprdx_reductase"/>
</dbReference>